<protein>
    <submittedName>
        <fullName evidence="5">Ketoacyl-ACP synthase III</fullName>
    </submittedName>
</protein>
<evidence type="ECO:0000259" key="4">
    <source>
        <dbReference type="Pfam" id="PF08545"/>
    </source>
</evidence>
<keyword evidence="1" id="KW-0808">Transferase</keyword>
<accession>A0ABP9AED9</accession>
<dbReference type="NCBIfam" id="NF006829">
    <property type="entry name" value="PRK09352.1"/>
    <property type="match status" value="1"/>
</dbReference>
<dbReference type="EMBL" id="BAABIQ010000003">
    <property type="protein sequence ID" value="GAA4780171.1"/>
    <property type="molecule type" value="Genomic_DNA"/>
</dbReference>
<organism evidence="5 6">
    <name type="scientific">Olivibacter ginsenosidimutans</name>
    <dbReference type="NCBI Taxonomy" id="1176537"/>
    <lineage>
        <taxon>Bacteria</taxon>
        <taxon>Pseudomonadati</taxon>
        <taxon>Bacteroidota</taxon>
        <taxon>Sphingobacteriia</taxon>
        <taxon>Sphingobacteriales</taxon>
        <taxon>Sphingobacteriaceae</taxon>
        <taxon>Olivibacter</taxon>
    </lineage>
</organism>
<feature type="domain" description="Beta-ketoacyl-[acyl-carrier-protein] synthase III N-terminal" evidence="4">
    <location>
        <begin position="106"/>
        <end position="184"/>
    </location>
</feature>
<proteinExistence type="predicted"/>
<dbReference type="InterPro" id="IPR013751">
    <property type="entry name" value="ACP_syn_III_N"/>
</dbReference>
<comment type="caution">
    <text evidence="5">The sequence shown here is derived from an EMBL/GenBank/DDBJ whole genome shotgun (WGS) entry which is preliminary data.</text>
</comment>
<dbReference type="Pfam" id="PF08545">
    <property type="entry name" value="ACP_syn_III"/>
    <property type="match status" value="1"/>
</dbReference>
<dbReference type="RefSeq" id="WP_345230003.1">
    <property type="nucleotide sequence ID" value="NZ_BAABIQ010000003.1"/>
</dbReference>
<keyword evidence="6" id="KW-1185">Reference proteome</keyword>
<dbReference type="PANTHER" id="PTHR34069">
    <property type="entry name" value="3-OXOACYL-[ACYL-CARRIER-PROTEIN] SYNTHASE 3"/>
    <property type="match status" value="1"/>
</dbReference>
<reference evidence="6" key="1">
    <citation type="journal article" date="2019" name="Int. J. Syst. Evol. Microbiol.">
        <title>The Global Catalogue of Microorganisms (GCM) 10K type strain sequencing project: providing services to taxonomists for standard genome sequencing and annotation.</title>
        <authorList>
            <consortium name="The Broad Institute Genomics Platform"/>
            <consortium name="The Broad Institute Genome Sequencing Center for Infectious Disease"/>
            <person name="Wu L."/>
            <person name="Ma J."/>
        </authorList>
    </citation>
    <scope>NUCLEOTIDE SEQUENCE [LARGE SCALE GENOMIC DNA]</scope>
    <source>
        <strain evidence="6">JCM 18200</strain>
    </source>
</reference>
<evidence type="ECO:0000259" key="3">
    <source>
        <dbReference type="Pfam" id="PF08541"/>
    </source>
</evidence>
<evidence type="ECO:0000313" key="6">
    <source>
        <dbReference type="Proteomes" id="UP001501411"/>
    </source>
</evidence>
<dbReference type="InterPro" id="IPR013747">
    <property type="entry name" value="ACP_syn_III_C"/>
</dbReference>
<evidence type="ECO:0000256" key="2">
    <source>
        <dbReference type="ARBA" id="ARBA00023315"/>
    </source>
</evidence>
<name>A0ABP9AED9_9SPHI</name>
<dbReference type="PANTHER" id="PTHR34069:SF2">
    <property type="entry name" value="BETA-KETOACYL-[ACYL-CARRIER-PROTEIN] SYNTHASE III"/>
    <property type="match status" value="1"/>
</dbReference>
<dbReference type="CDD" id="cd00830">
    <property type="entry name" value="KAS_III"/>
    <property type="match status" value="1"/>
</dbReference>
<feature type="domain" description="Beta-ketoacyl-[acyl-carrier-protein] synthase III C-terminal" evidence="3">
    <location>
        <begin position="244"/>
        <end position="332"/>
    </location>
</feature>
<gene>
    <name evidence="5" type="ORF">GCM10023231_03860</name>
</gene>
<dbReference type="SUPFAM" id="SSF53901">
    <property type="entry name" value="Thiolase-like"/>
    <property type="match status" value="1"/>
</dbReference>
<dbReference type="Proteomes" id="UP001501411">
    <property type="component" value="Unassembled WGS sequence"/>
</dbReference>
<keyword evidence="2" id="KW-0012">Acyltransferase</keyword>
<dbReference type="InterPro" id="IPR016039">
    <property type="entry name" value="Thiolase-like"/>
</dbReference>
<sequence>MGSRIQAIEYYFPEKKVTNEDLSEEFPDYDFSKFEYKIGISSRYVVAKNETALDLAEKACLKLFQRIDKAQIDYVLYCTQSPEYIMPSTACILQDRLGLNKTVGAFDYNLGCSGYTYGLSMAKAFIESGQATHILLVTTDTYSKYINRKDRSNRAIFGDAATATFISRDDESNGIYKFKFGTDGQGFNKLIIKNGGTKYPVDHHPLELLYGRGNLYTENNLYMNGPEIFRFTSTVVPPFIEEVLAFNEISKDEVGQFVFHQANAHMLKVMRERLALPVPKFYINLRDGGNTVSSTIPIALKNYSNQEMNEIDTKVIIAGFGVGLSWCAGLIELANKL</sequence>
<evidence type="ECO:0000313" key="5">
    <source>
        <dbReference type="EMBL" id="GAA4780171.1"/>
    </source>
</evidence>
<evidence type="ECO:0000256" key="1">
    <source>
        <dbReference type="ARBA" id="ARBA00022679"/>
    </source>
</evidence>
<dbReference type="Pfam" id="PF08541">
    <property type="entry name" value="ACP_syn_III_C"/>
    <property type="match status" value="1"/>
</dbReference>
<dbReference type="Gene3D" id="3.40.47.10">
    <property type="match status" value="1"/>
</dbReference>